<organism evidence="1">
    <name type="scientific">marine sediment metagenome</name>
    <dbReference type="NCBI Taxonomy" id="412755"/>
    <lineage>
        <taxon>unclassified sequences</taxon>
        <taxon>metagenomes</taxon>
        <taxon>ecological metagenomes</taxon>
    </lineage>
</organism>
<evidence type="ECO:0000313" key="1">
    <source>
        <dbReference type="EMBL" id="GAF79925.1"/>
    </source>
</evidence>
<dbReference type="EMBL" id="BARS01005870">
    <property type="protein sequence ID" value="GAF79925.1"/>
    <property type="molecule type" value="Genomic_DNA"/>
</dbReference>
<sequence length="71" mass="7823">MNKSLVEPKIYTLHDMVSDIDDLMPGAHITRIGEVEGLGAVGLYFMQPNAQTTVFSLEDEDDGTADEYYGP</sequence>
<reference evidence="1" key="1">
    <citation type="journal article" date="2014" name="Front. Microbiol.">
        <title>High frequency of phylogenetically diverse reductive dehalogenase-homologous genes in deep subseafloor sedimentary metagenomes.</title>
        <authorList>
            <person name="Kawai M."/>
            <person name="Futagami T."/>
            <person name="Toyoda A."/>
            <person name="Takaki Y."/>
            <person name="Nishi S."/>
            <person name="Hori S."/>
            <person name="Arai W."/>
            <person name="Tsubouchi T."/>
            <person name="Morono Y."/>
            <person name="Uchiyama I."/>
            <person name="Ito T."/>
            <person name="Fujiyama A."/>
            <person name="Inagaki F."/>
            <person name="Takami H."/>
        </authorList>
    </citation>
    <scope>NUCLEOTIDE SEQUENCE</scope>
    <source>
        <strain evidence="1">Expedition CK06-06</strain>
    </source>
</reference>
<name>X0TUW7_9ZZZZ</name>
<dbReference type="AlphaFoldDB" id="X0TUW7"/>
<proteinExistence type="predicted"/>
<accession>X0TUW7</accession>
<protein>
    <submittedName>
        <fullName evidence="1">Uncharacterized protein</fullName>
    </submittedName>
</protein>
<gene>
    <name evidence="1" type="ORF">S01H1_11509</name>
</gene>
<feature type="non-terminal residue" evidence="1">
    <location>
        <position position="71"/>
    </location>
</feature>
<comment type="caution">
    <text evidence="1">The sequence shown here is derived from an EMBL/GenBank/DDBJ whole genome shotgun (WGS) entry which is preliminary data.</text>
</comment>